<sequence>MNAPRSRAGTQFGPYELRSLLGRGTVGEVYEAYDTEQDRVVALKLLSAELTHDLAYRQRFLQESRKAAQLGHPHIVPINGVGEMNHVLYVDMLLVRPGSLRALLQREAPLDPVRAVNIVYQVATALDTAHAAGLVHRDVKPSNILVTATDDVYLTDFGVAGTDGETGNARGATALNSYLYMAPEGFDAGPVSGHADTYALAGILHECLTGTTPFPARSRSELIRAHLSEPPPRASLQRREIPAAVDAVIAHAMEKKPTDRYGSTGEFAGAARAAVGLPGQPLDVDDDVVSQQLSESAAPEANQPATSEQSSLPAPPRLAPLPGADSPPGEIIPPQKLFNPSTTYLPSSWGRAAVEQTSFQPFGPTGPTIPAQFRARGQKGKRTGQSESGPGTGRYPSIGTGQPVGPGTGQYPATGTGPGTAQHPAGTVAGQTSAGPGSAGGPGTGSFAGGAAGGSDTSGRNPGTPGTRNGVGGSAAADPGRSPDAGNGAFTTGSQVGRSGTGQYPVTSGGEQPDAGRTPGGFPPGTGRHPTATGTGQFPMPGTPGAGPFPATPGAMGTGRFPTAGTPGAGQSPGTPGQAGRPNTGQFPAAPGQAGGAHSGPSPTTPGQAGRPHTGQFPAAAGQPGGPNAGQSPTTAGQPGRPNAGQSPTTAGQPGRPNAGQSPTTSGQPGRPNAGQSPTTSKQSGRPNAGQPPSTAGQPGRPSTGQFPLVPGAGQPTGAGPKSGQFPIIGQGGAGGRTPGGPRAGQDPKRPEESQDSAAAANPAAGQPDSRPVSDPQSRSYTTTGTLRIIPPSDPDAETNTGNDLPVIRPTDPTSVRPGESQFTPLPPLPQRKGGADPSAQSPGAASTGGFGRAAGDQPVSDVPRYGSAAESGSNAAGVGGSGFTAPGAEPIDRGGYQPTAGNSAADRPFDLGVAAGGGYAAGDEPSGAAGWRSADESAGPYSRGTGGDTGDRGSAPGYGTGASSPQYPGEGSSGIPGDRGSAPAYRTGASSPQYPGGGSGGIPGDRVVAPGYRTGADSPQFPGEGAGDYPGRDAGAYPRSGVGDHSGGGTGDYPGREAGSYPSRTGDHPDDYSGSRAGDYPDSYSGSRAGDHPDDYPSSRTGGYSGSDAGDYLSGTGDYPGRGAGDYSGSGAGDYPGSGDHPVRGAGGYARGDAYPGAGGERPGYPPARRPGEDDGGYDPATAYAPQANRPENEQPAPDHSATEYIPHPGLDRYSLEADDGEPHGYGLLSGYDHDLGYPAADSGYDPATEYVPQSGEYGSYQEEYDDYYGYGDEYGDYEQPRKKRSAVTAVVLFALGLALAAVVGVVAWHLLDVSGSSRTPAADTAAPTSAVDPGTGGPSTSGGTSAKSTTSASGAPASLPSTATVCSNSSGSGAQGKFTKAATGSTATTCAFAEAVRKAYAQAAAGSSSPATISATSPVTGRSYTMNCTAKGELVTCTGGENAVVYVY</sequence>
<dbReference type="Gene3D" id="1.10.510.10">
    <property type="entry name" value="Transferase(Phosphotransferase) domain 1"/>
    <property type="match status" value="1"/>
</dbReference>
<feature type="compositionally biased region" description="Gly residues" evidence="7">
    <location>
        <begin position="437"/>
        <end position="453"/>
    </location>
</feature>
<dbReference type="PROSITE" id="PS00108">
    <property type="entry name" value="PROTEIN_KINASE_ST"/>
    <property type="match status" value="1"/>
</dbReference>
<evidence type="ECO:0000256" key="8">
    <source>
        <dbReference type="SAM" id="Phobius"/>
    </source>
</evidence>
<keyword evidence="11" id="KW-1185">Reference proteome</keyword>
<dbReference type="RefSeq" id="WP_194290991.1">
    <property type="nucleotide sequence ID" value="NZ_WEGI01000011.1"/>
</dbReference>
<keyword evidence="4" id="KW-0547">Nucleotide-binding</keyword>
<dbReference type="Pfam" id="PF00069">
    <property type="entry name" value="Pkinase"/>
    <property type="match status" value="1"/>
</dbReference>
<evidence type="ECO:0000256" key="7">
    <source>
        <dbReference type="SAM" id="MobiDB-lite"/>
    </source>
</evidence>
<feature type="compositionally biased region" description="Gly residues" evidence="7">
    <location>
        <begin position="1119"/>
        <end position="1137"/>
    </location>
</feature>
<proteinExistence type="predicted"/>
<dbReference type="GO" id="GO:0004674">
    <property type="term" value="F:protein serine/threonine kinase activity"/>
    <property type="evidence" value="ECO:0007669"/>
    <property type="project" value="UniProtKB-KW"/>
</dbReference>
<feature type="compositionally biased region" description="Low complexity" evidence="7">
    <location>
        <begin position="867"/>
        <end position="877"/>
    </location>
</feature>
<dbReference type="PANTHER" id="PTHR43289">
    <property type="entry name" value="MITOGEN-ACTIVATED PROTEIN KINASE KINASE KINASE 20-RELATED"/>
    <property type="match status" value="1"/>
</dbReference>
<evidence type="ECO:0000256" key="6">
    <source>
        <dbReference type="ARBA" id="ARBA00022840"/>
    </source>
</evidence>
<evidence type="ECO:0000256" key="2">
    <source>
        <dbReference type="ARBA" id="ARBA00022527"/>
    </source>
</evidence>
<dbReference type="EC" id="2.7.11.1" evidence="1"/>
<dbReference type="SMART" id="SM00220">
    <property type="entry name" value="S_TKc"/>
    <property type="match status" value="1"/>
</dbReference>
<feature type="region of interest" description="Disordered" evidence="7">
    <location>
        <begin position="1320"/>
        <end position="1360"/>
    </location>
</feature>
<gene>
    <name evidence="10" type="primary">pknD_16</name>
    <name evidence="10" type="ORF">NRB56_52080</name>
</gene>
<dbReference type="PROSITE" id="PS50011">
    <property type="entry name" value="PROTEIN_KINASE_DOM"/>
    <property type="match status" value="1"/>
</dbReference>
<keyword evidence="8" id="KW-0472">Membrane</keyword>
<keyword evidence="3 10" id="KW-0808">Transferase</keyword>
<dbReference type="Gene3D" id="3.30.200.20">
    <property type="entry name" value="Phosphorylase Kinase, domain 1"/>
    <property type="match status" value="1"/>
</dbReference>
<evidence type="ECO:0000256" key="4">
    <source>
        <dbReference type="ARBA" id="ARBA00022741"/>
    </source>
</evidence>
<feature type="transmembrane region" description="Helical" evidence="8">
    <location>
        <begin position="1288"/>
        <end position="1313"/>
    </location>
</feature>
<feature type="compositionally biased region" description="Low complexity" evidence="7">
    <location>
        <begin position="1343"/>
        <end position="1360"/>
    </location>
</feature>
<organism evidence="10 11">
    <name type="scientific">Nocardia aurantia</name>
    <dbReference type="NCBI Taxonomy" id="2585199"/>
    <lineage>
        <taxon>Bacteria</taxon>
        <taxon>Bacillati</taxon>
        <taxon>Actinomycetota</taxon>
        <taxon>Actinomycetes</taxon>
        <taxon>Mycobacteriales</taxon>
        <taxon>Nocardiaceae</taxon>
        <taxon>Nocardia</taxon>
    </lineage>
</organism>
<keyword evidence="5 10" id="KW-0418">Kinase</keyword>
<evidence type="ECO:0000313" key="10">
    <source>
        <dbReference type="EMBL" id="MQY29617.1"/>
    </source>
</evidence>
<dbReference type="InterPro" id="IPR011009">
    <property type="entry name" value="Kinase-like_dom_sf"/>
</dbReference>
<keyword evidence="8" id="KW-1133">Transmembrane helix</keyword>
<dbReference type="SUPFAM" id="SSF56112">
    <property type="entry name" value="Protein kinase-like (PK-like)"/>
    <property type="match status" value="1"/>
</dbReference>
<keyword evidence="6" id="KW-0067">ATP-binding</keyword>
<keyword evidence="8" id="KW-0812">Transmembrane</keyword>
<dbReference type="InterPro" id="IPR008271">
    <property type="entry name" value="Ser/Thr_kinase_AS"/>
</dbReference>
<dbReference type="Proteomes" id="UP000431401">
    <property type="component" value="Unassembled WGS sequence"/>
</dbReference>
<dbReference type="InterPro" id="IPR000719">
    <property type="entry name" value="Prot_kinase_dom"/>
</dbReference>
<evidence type="ECO:0000259" key="9">
    <source>
        <dbReference type="PROSITE" id="PS50011"/>
    </source>
</evidence>
<dbReference type="CDD" id="cd14014">
    <property type="entry name" value="STKc_PknB_like"/>
    <property type="match status" value="1"/>
</dbReference>
<feature type="domain" description="Protein kinase" evidence="9">
    <location>
        <begin position="15"/>
        <end position="275"/>
    </location>
</feature>
<evidence type="ECO:0000313" key="11">
    <source>
        <dbReference type="Proteomes" id="UP000431401"/>
    </source>
</evidence>
<evidence type="ECO:0000256" key="1">
    <source>
        <dbReference type="ARBA" id="ARBA00012513"/>
    </source>
</evidence>
<feature type="compositionally biased region" description="Gly residues" evidence="7">
    <location>
        <begin position="730"/>
        <end position="743"/>
    </location>
</feature>
<protein>
    <recommendedName>
        <fullName evidence="1">non-specific serine/threonine protein kinase</fullName>
        <ecNumber evidence="1">2.7.11.1</ecNumber>
    </recommendedName>
</protein>
<keyword evidence="2" id="KW-0723">Serine/threonine-protein kinase</keyword>
<feature type="compositionally biased region" description="Polar residues" evidence="7">
    <location>
        <begin position="659"/>
        <end position="706"/>
    </location>
</feature>
<comment type="caution">
    <text evidence="10">The sequence shown here is derived from an EMBL/GenBank/DDBJ whole genome shotgun (WGS) entry which is preliminary data.</text>
</comment>
<accession>A0A7K0DVT8</accession>
<dbReference type="EMBL" id="WEGI01000011">
    <property type="protein sequence ID" value="MQY29617.1"/>
    <property type="molecule type" value="Genomic_DNA"/>
</dbReference>
<name>A0A7K0DVT8_9NOCA</name>
<reference evidence="10 11" key="1">
    <citation type="submission" date="2019-10" db="EMBL/GenBank/DDBJ databases">
        <title>Nocardia macrotermitis sp. nov. and Nocardia aurantia sp. nov., isolated from the gut of fungus growing-termite Macrotermes natalensis.</title>
        <authorList>
            <person name="Benndorf R."/>
            <person name="Schwitalla J."/>
            <person name="Martin K."/>
            <person name="De Beer W."/>
            <person name="Kaster A.-K."/>
            <person name="Vollmers J."/>
            <person name="Poulsen M."/>
            <person name="Beemelmanns C."/>
        </authorList>
    </citation>
    <scope>NUCLEOTIDE SEQUENCE [LARGE SCALE GENOMIC DNA]</scope>
    <source>
        <strain evidence="10 11">RB56</strain>
    </source>
</reference>
<feature type="region of interest" description="Disordered" evidence="7">
    <location>
        <begin position="1241"/>
        <end position="1261"/>
    </location>
</feature>
<feature type="region of interest" description="Disordered" evidence="7">
    <location>
        <begin position="358"/>
        <end position="1220"/>
    </location>
</feature>
<dbReference type="GO" id="GO:0005524">
    <property type="term" value="F:ATP binding"/>
    <property type="evidence" value="ECO:0007669"/>
    <property type="project" value="UniProtKB-KW"/>
</dbReference>
<feature type="compositionally biased region" description="Polar residues" evidence="7">
    <location>
        <begin position="775"/>
        <end position="786"/>
    </location>
</feature>
<feature type="compositionally biased region" description="Low complexity" evidence="7">
    <location>
        <begin position="1320"/>
        <end position="1335"/>
    </location>
</feature>
<feature type="compositionally biased region" description="Low complexity" evidence="7">
    <location>
        <begin position="546"/>
        <end position="559"/>
    </location>
</feature>
<feature type="compositionally biased region" description="Polar residues" evidence="7">
    <location>
        <begin position="489"/>
        <end position="510"/>
    </location>
</feature>
<evidence type="ECO:0000256" key="5">
    <source>
        <dbReference type="ARBA" id="ARBA00022777"/>
    </source>
</evidence>
<evidence type="ECO:0000256" key="3">
    <source>
        <dbReference type="ARBA" id="ARBA00022679"/>
    </source>
</evidence>
<feature type="region of interest" description="Disordered" evidence="7">
    <location>
        <begin position="291"/>
        <end position="343"/>
    </location>
</feature>
<dbReference type="PANTHER" id="PTHR43289:SF6">
    <property type="entry name" value="SERINE_THREONINE-PROTEIN KINASE NEKL-3"/>
    <property type="match status" value="1"/>
</dbReference>